<dbReference type="RefSeq" id="WP_179911184.1">
    <property type="nucleotide sequence ID" value="NZ_CP058910.1"/>
</dbReference>
<dbReference type="InterPro" id="IPR002831">
    <property type="entry name" value="Tscrpt_reg_TrmB_N"/>
</dbReference>
<dbReference type="GeneID" id="56077818"/>
<dbReference type="KEGG" id="hrr:HZS55_08105"/>
<evidence type="ECO:0000259" key="1">
    <source>
        <dbReference type="Pfam" id="PF01978"/>
    </source>
</evidence>
<dbReference type="Pfam" id="PF01978">
    <property type="entry name" value="TrmB"/>
    <property type="match status" value="1"/>
</dbReference>
<gene>
    <name evidence="3" type="ORF">HZS55_08105</name>
</gene>
<dbReference type="Proteomes" id="UP000509667">
    <property type="component" value="Chromosome"/>
</dbReference>
<accession>A0A7D5T5V7</accession>
<proteinExistence type="predicted"/>
<dbReference type="AlphaFoldDB" id="A0A7D5T5V7"/>
<protein>
    <submittedName>
        <fullName evidence="3">Helix-turn-helix domain-containing protein</fullName>
    </submittedName>
</protein>
<keyword evidence="4" id="KW-1185">Reference proteome</keyword>
<dbReference type="EMBL" id="CP058910">
    <property type="protein sequence ID" value="QLH77255.1"/>
    <property type="molecule type" value="Genomic_DNA"/>
</dbReference>
<dbReference type="InterPro" id="IPR036390">
    <property type="entry name" value="WH_DNA-bd_sf"/>
</dbReference>
<name>A0A7D5T5V7_9EURY</name>
<dbReference type="OrthoDB" id="350231at2157"/>
<evidence type="ECO:0000313" key="3">
    <source>
        <dbReference type="EMBL" id="QLH77255.1"/>
    </source>
</evidence>
<feature type="domain" description="DUF7437" evidence="2">
    <location>
        <begin position="110"/>
        <end position="173"/>
    </location>
</feature>
<evidence type="ECO:0000259" key="2">
    <source>
        <dbReference type="Pfam" id="PF24218"/>
    </source>
</evidence>
<dbReference type="SUPFAM" id="SSF46785">
    <property type="entry name" value="Winged helix' DNA-binding domain"/>
    <property type="match status" value="1"/>
</dbReference>
<reference evidence="3 4" key="1">
    <citation type="submission" date="2020-07" db="EMBL/GenBank/DDBJ databases">
        <title>Halosimplex pelagicum sp. nov. and Halosimplex rubrum sp. nov., isolated from salted brown alga Laminaria, and emended description of the genus Halosimplex.</title>
        <authorList>
            <person name="Cui H."/>
        </authorList>
    </citation>
    <scope>NUCLEOTIDE SEQUENCE [LARGE SCALE GENOMIC DNA]</scope>
    <source>
        <strain evidence="3 4">R27</strain>
    </source>
</reference>
<organism evidence="3 4">
    <name type="scientific">Halosimplex rubrum</name>
    <dbReference type="NCBI Taxonomy" id="869889"/>
    <lineage>
        <taxon>Archaea</taxon>
        <taxon>Methanobacteriati</taxon>
        <taxon>Methanobacteriota</taxon>
        <taxon>Stenosarchaea group</taxon>
        <taxon>Halobacteria</taxon>
        <taxon>Halobacteriales</taxon>
        <taxon>Haloarculaceae</taxon>
        <taxon>Halosimplex</taxon>
    </lineage>
</organism>
<feature type="domain" description="Transcription regulator TrmB N-terminal" evidence="1">
    <location>
        <begin position="28"/>
        <end position="85"/>
    </location>
</feature>
<dbReference type="InterPro" id="IPR036388">
    <property type="entry name" value="WH-like_DNA-bd_sf"/>
</dbReference>
<dbReference type="Gene3D" id="1.10.10.10">
    <property type="entry name" value="Winged helix-like DNA-binding domain superfamily/Winged helix DNA-binding domain"/>
    <property type="match status" value="1"/>
</dbReference>
<dbReference type="InterPro" id="IPR055860">
    <property type="entry name" value="DUF7437"/>
</dbReference>
<dbReference type="Pfam" id="PF24218">
    <property type="entry name" value="DUF7437"/>
    <property type="match status" value="1"/>
</dbReference>
<sequence length="194" mass="21301">MSRAAGDPERAINGLLSVARLLEEPRLARLYTYILREGETTIDDIVDALGLPRTTAYSDTSTLVELGVLTRDEAQKTHTYSAVPITLTANLDGDESTVTPTLIEAFGRSPRDQDLDILLEKHGLGKLATALTYAIPYVEGEMSERVAARELDLQPAFAIAVLQALREVVLDMKAVDPYFEDIRCAREQPPETGN</sequence>
<evidence type="ECO:0000313" key="4">
    <source>
        <dbReference type="Proteomes" id="UP000509667"/>
    </source>
</evidence>